<evidence type="ECO:0000313" key="13">
    <source>
        <dbReference type="EnsemblMetazoa" id="AAEL002430-PA"/>
    </source>
</evidence>
<dbReference type="AlphaFoldDB" id="A0A1S4F1X7"/>
<accession>A0A1S4F1X7</accession>
<feature type="binding site" evidence="11">
    <location>
        <position position="205"/>
    </location>
    <ligand>
        <name>Zn(2+)</name>
        <dbReference type="ChEBI" id="CHEBI:29105"/>
    </ligand>
</feature>
<dbReference type="SUPFAM" id="SSF51556">
    <property type="entry name" value="Metallo-dependent hydrolases"/>
    <property type="match status" value="1"/>
</dbReference>
<dbReference type="CDD" id="cd00854">
    <property type="entry name" value="NagA"/>
    <property type="match status" value="1"/>
</dbReference>
<dbReference type="GO" id="GO:0019262">
    <property type="term" value="P:N-acetylneuraminate catabolic process"/>
    <property type="evidence" value="ECO:0007669"/>
    <property type="project" value="UniProtKB-ARBA"/>
</dbReference>
<dbReference type="FunFam" id="3.20.20.140:FF:000023">
    <property type="entry name" value="N-acetylglucosamine-6-phosphate deacetylase"/>
    <property type="match status" value="1"/>
</dbReference>
<feature type="binding site" evidence="11">
    <location>
        <position position="138"/>
    </location>
    <ligand>
        <name>Zn(2+)</name>
        <dbReference type="ChEBI" id="CHEBI:29105"/>
    </ligand>
</feature>
<dbReference type="InterPro" id="IPR011059">
    <property type="entry name" value="Metal-dep_hydrolase_composite"/>
</dbReference>
<dbReference type="Gene3D" id="3.20.20.140">
    <property type="entry name" value="Metal-dependent hydrolases"/>
    <property type="match status" value="1"/>
</dbReference>
<feature type="binding site" evidence="10">
    <location>
        <begin position="322"/>
        <end position="324"/>
    </location>
    <ligand>
        <name>substrate</name>
    </ligand>
</feature>
<organism evidence="13 14">
    <name type="scientific">Aedes aegypti</name>
    <name type="common">Yellowfever mosquito</name>
    <name type="synonym">Culex aegypti</name>
    <dbReference type="NCBI Taxonomy" id="7159"/>
    <lineage>
        <taxon>Eukaryota</taxon>
        <taxon>Metazoa</taxon>
        <taxon>Ecdysozoa</taxon>
        <taxon>Arthropoda</taxon>
        <taxon>Hexapoda</taxon>
        <taxon>Insecta</taxon>
        <taxon>Pterygota</taxon>
        <taxon>Neoptera</taxon>
        <taxon>Endopterygota</taxon>
        <taxon>Diptera</taxon>
        <taxon>Nematocera</taxon>
        <taxon>Culicoidea</taxon>
        <taxon>Culicidae</taxon>
        <taxon>Culicinae</taxon>
        <taxon>Aedini</taxon>
        <taxon>Aedes</taxon>
        <taxon>Stegomyia</taxon>
    </lineage>
</organism>
<feature type="binding site" evidence="10">
    <location>
        <position position="149"/>
    </location>
    <ligand>
        <name>substrate</name>
    </ligand>
</feature>
<feature type="binding site" evidence="10">
    <location>
        <begin position="229"/>
        <end position="230"/>
    </location>
    <ligand>
        <name>substrate</name>
    </ligand>
</feature>
<keyword evidence="6 8" id="KW-0119">Carbohydrate metabolism</keyword>
<comment type="cofactor">
    <cofactor evidence="11">
        <name>a divalent metal cation</name>
        <dbReference type="ChEBI" id="CHEBI:60240"/>
    </cofactor>
    <text evidence="11">Binds 1 divalent metal cation per subunit.</text>
</comment>
<feature type="active site" description="Proton donor/acceptor" evidence="9">
    <location>
        <position position="288"/>
    </location>
</feature>
<dbReference type="GO" id="GO:0006046">
    <property type="term" value="P:N-acetylglucosamine catabolic process"/>
    <property type="evidence" value="ECO:0007669"/>
    <property type="project" value="TreeGrafter"/>
</dbReference>
<dbReference type="GO" id="GO:0008448">
    <property type="term" value="F:N-acetylglucosamine-6-phosphate deacetylase activity"/>
    <property type="evidence" value="ECO:0007669"/>
    <property type="project" value="UniProtKB-UniRule"/>
</dbReference>
<dbReference type="FunCoup" id="A0A1S4F1X7">
    <property type="interactions" value="219"/>
</dbReference>
<dbReference type="InterPro" id="IPR006680">
    <property type="entry name" value="Amidohydro-rel"/>
</dbReference>
<protein>
    <recommendedName>
        <fullName evidence="3 8">N-acetylglucosamine-6-phosphate deacetylase</fullName>
        <ecNumber evidence="2 8">3.5.1.25</ecNumber>
    </recommendedName>
</protein>
<evidence type="ECO:0000256" key="10">
    <source>
        <dbReference type="PIRSR" id="PIRSR038994-2"/>
    </source>
</evidence>
<evidence type="ECO:0000256" key="7">
    <source>
        <dbReference type="ARBA" id="ARBA00047647"/>
    </source>
</evidence>
<evidence type="ECO:0000256" key="11">
    <source>
        <dbReference type="PIRSR" id="PIRSR038994-3"/>
    </source>
</evidence>
<dbReference type="GO" id="GO:0106279">
    <property type="term" value="P:negative regulation of UDP-N-acetylglucosamine biosynthetic process"/>
    <property type="evidence" value="ECO:0007669"/>
    <property type="project" value="UniProtKB-ARBA"/>
</dbReference>
<evidence type="ECO:0000259" key="12">
    <source>
        <dbReference type="Pfam" id="PF01979"/>
    </source>
</evidence>
<dbReference type="Proteomes" id="UP000008820">
    <property type="component" value="Chromosome 1"/>
</dbReference>
<dbReference type="EnsemblMetazoa" id="AAEL002430-RA">
    <property type="protein sequence ID" value="AAEL002430-PA"/>
    <property type="gene ID" value="AAEL002430"/>
</dbReference>
<comment type="similarity">
    <text evidence="1 8">Belongs to the metallo-dependent hydrolases superfamily. NagA family.</text>
</comment>
<dbReference type="VEuPathDB" id="VectorBase:AAEL002430"/>
<reference evidence="13" key="2">
    <citation type="submission" date="2020-05" db="UniProtKB">
        <authorList>
            <consortium name="EnsemblMetazoa"/>
        </authorList>
    </citation>
    <scope>IDENTIFICATION</scope>
    <source>
        <strain evidence="13">LVP_AGWG</strain>
    </source>
</reference>
<keyword evidence="14" id="KW-1185">Reference proteome</keyword>
<dbReference type="InterPro" id="IPR003764">
    <property type="entry name" value="GlcNAc_6-P_deAcase"/>
</dbReference>
<comment type="catalytic activity">
    <reaction evidence="7 8">
        <text>N-acetyl-D-glucosamine 6-phosphate + H2O = D-glucosamine 6-phosphate + acetate</text>
        <dbReference type="Rhea" id="RHEA:22936"/>
        <dbReference type="ChEBI" id="CHEBI:15377"/>
        <dbReference type="ChEBI" id="CHEBI:30089"/>
        <dbReference type="ChEBI" id="CHEBI:57513"/>
        <dbReference type="ChEBI" id="CHEBI:58725"/>
        <dbReference type="EC" id="3.5.1.25"/>
    </reaction>
</comment>
<dbReference type="EC" id="3.5.1.25" evidence="2 8"/>
<reference evidence="13 14" key="1">
    <citation type="submission" date="2017-06" db="EMBL/GenBank/DDBJ databases">
        <title>Aedes aegypti genome working group (AGWG) sequencing and assembly.</title>
        <authorList>
            <consortium name="Aedes aegypti Genome Working Group (AGWG)"/>
            <person name="Matthews B.J."/>
        </authorList>
    </citation>
    <scope>NUCLEOTIDE SEQUENCE [LARGE SCALE GENOMIC DNA]</scope>
    <source>
        <strain evidence="13 14">LVP_AGWG</strain>
    </source>
</reference>
<gene>
    <name evidence="13" type="primary">5574606</name>
</gene>
<keyword evidence="5 8" id="KW-0378">Hydrolase</keyword>
<feature type="binding site" evidence="10">
    <location>
        <position position="266"/>
    </location>
    <ligand>
        <name>substrate</name>
    </ligand>
</feature>
<evidence type="ECO:0000313" key="14">
    <source>
        <dbReference type="Proteomes" id="UP000008820"/>
    </source>
</evidence>
<dbReference type="PANTHER" id="PTHR11113:SF14">
    <property type="entry name" value="N-ACETYLGLUCOSAMINE-6-PHOSPHATE DEACETYLASE"/>
    <property type="match status" value="1"/>
</dbReference>
<feature type="binding site" evidence="10">
    <location>
        <position position="237"/>
    </location>
    <ligand>
        <name>substrate</name>
    </ligand>
</feature>
<dbReference type="NCBIfam" id="TIGR00221">
    <property type="entry name" value="nagA"/>
    <property type="match status" value="1"/>
</dbReference>
<feature type="domain" description="Amidohydrolase-related" evidence="12">
    <location>
        <begin position="57"/>
        <end position="393"/>
    </location>
</feature>
<keyword evidence="4 11" id="KW-0479">Metal-binding</keyword>
<evidence type="ECO:0000256" key="1">
    <source>
        <dbReference type="ARBA" id="ARBA00010716"/>
    </source>
</evidence>
<dbReference type="Gene3D" id="2.30.40.10">
    <property type="entry name" value="Urease, subunit C, domain 1"/>
    <property type="match status" value="1"/>
</dbReference>
<proteinExistence type="inferred from homology"/>
<dbReference type="PIRSF" id="PIRSF038994">
    <property type="entry name" value="NagA"/>
    <property type="match status" value="1"/>
</dbReference>
<evidence type="ECO:0000256" key="3">
    <source>
        <dbReference type="ARBA" id="ARBA00018029"/>
    </source>
</evidence>
<evidence type="ECO:0000256" key="8">
    <source>
        <dbReference type="PIRNR" id="PIRNR038994"/>
    </source>
</evidence>
<evidence type="ECO:0000256" key="4">
    <source>
        <dbReference type="ARBA" id="ARBA00022723"/>
    </source>
</evidence>
<name>A0A1S4F1X7_AEDAE</name>
<dbReference type="GO" id="GO:0046872">
    <property type="term" value="F:metal ion binding"/>
    <property type="evidence" value="ECO:0007669"/>
    <property type="project" value="UniProtKB-KW"/>
</dbReference>
<feature type="binding site" evidence="11">
    <location>
        <position position="226"/>
    </location>
    <ligand>
        <name>Zn(2+)</name>
        <dbReference type="ChEBI" id="CHEBI:29105"/>
    </ligand>
</feature>
<dbReference type="InParanoid" id="A0A1S4F1X7"/>
<dbReference type="SUPFAM" id="SSF51338">
    <property type="entry name" value="Composite domain of metallo-dependent hydrolases"/>
    <property type="match status" value="1"/>
</dbReference>
<dbReference type="OrthoDB" id="10264777at2759"/>
<evidence type="ECO:0000256" key="6">
    <source>
        <dbReference type="ARBA" id="ARBA00023277"/>
    </source>
</evidence>
<dbReference type="InterPro" id="IPR032466">
    <property type="entry name" value="Metal_Hydrolase"/>
</dbReference>
<sequence>MASERRLTQFRNCRLLRNHQLVRDDLWVRDGKIIDPEKVFFDEKRQAHVQIDCKGAILAPGFIDLQINGGYGVDFSYDIATVEQGIAKVSKGLLTHGVTSYCPTLVTSPPETYHTVLPKISKKTGGHHGATILGCHVEGPFINSSKKGAHPQECIKEFDQGFQTLLDVYGSLDNVCIVTLAPEKEDASEVIRELSNRGITVSVGHSMANLHDGEVAVQHGAKLITHLFNAMLPFHHRDPGLVGLLTTDNIPADNLVYFGIISDGVHTHPAALRIAYKTHPDGLILVTDAISAMGLTEGRHRIGQMDIEVRRGRAYVANTDTLCGSIAPMDECIQFFKKASNCSIEYALEAASLHPAKCLGIEDQKGTLKYGADADFVILDDSLNVLSTWIAGDCVYENESLLSPKLDATYRTNNIV</sequence>
<evidence type="ECO:0000256" key="2">
    <source>
        <dbReference type="ARBA" id="ARBA00011899"/>
    </source>
</evidence>
<dbReference type="PANTHER" id="PTHR11113">
    <property type="entry name" value="N-ACETYLGLUCOSAMINE-6-PHOSPHATE DEACETYLASE"/>
    <property type="match status" value="1"/>
</dbReference>
<evidence type="ECO:0000256" key="5">
    <source>
        <dbReference type="ARBA" id="ARBA00022801"/>
    </source>
</evidence>
<evidence type="ECO:0000256" key="9">
    <source>
        <dbReference type="PIRSR" id="PIRSR038994-1"/>
    </source>
</evidence>
<dbReference type="Pfam" id="PF01979">
    <property type="entry name" value="Amidohydro_1"/>
    <property type="match status" value="1"/>
</dbReference>